<dbReference type="GO" id="GO:0016614">
    <property type="term" value="F:oxidoreductase activity, acting on CH-OH group of donors"/>
    <property type="evidence" value="ECO:0007669"/>
    <property type="project" value="InterPro"/>
</dbReference>
<name>A0A8J2LBD2_9HEXA</name>
<comment type="cofactor">
    <cofactor evidence="1">
        <name>FAD</name>
        <dbReference type="ChEBI" id="CHEBI:57692"/>
    </cofactor>
</comment>
<dbReference type="InterPro" id="IPR012132">
    <property type="entry name" value="GMC_OxRdtase"/>
</dbReference>
<keyword evidence="2 4" id="KW-0285">Flavoprotein</keyword>
<dbReference type="Pfam" id="PF00732">
    <property type="entry name" value="GMC_oxred_N"/>
    <property type="match status" value="1"/>
</dbReference>
<feature type="domain" description="Glucose-methanol-choline oxidoreductase N-terminal" evidence="5">
    <location>
        <begin position="11"/>
        <end position="34"/>
    </location>
</feature>
<comment type="similarity">
    <text evidence="4">Belongs to the GMC oxidoreductase family.</text>
</comment>
<evidence type="ECO:0000256" key="3">
    <source>
        <dbReference type="ARBA" id="ARBA00022827"/>
    </source>
</evidence>
<keyword evidence="3 4" id="KW-0274">FAD</keyword>
<dbReference type="GO" id="GO:0050660">
    <property type="term" value="F:flavin adenine dinucleotide binding"/>
    <property type="evidence" value="ECO:0007669"/>
    <property type="project" value="InterPro"/>
</dbReference>
<feature type="non-terminal residue" evidence="6">
    <location>
        <position position="1"/>
    </location>
</feature>
<dbReference type="InterPro" id="IPR000172">
    <property type="entry name" value="GMC_OxRdtase_N"/>
</dbReference>
<proteinExistence type="inferred from homology"/>
<evidence type="ECO:0000256" key="2">
    <source>
        <dbReference type="ARBA" id="ARBA00022630"/>
    </source>
</evidence>
<protein>
    <recommendedName>
        <fullName evidence="5">Glucose-methanol-choline oxidoreductase N-terminal domain-containing protein</fullName>
    </recommendedName>
</protein>
<dbReference type="PROSITE" id="PS00623">
    <property type="entry name" value="GMC_OXRED_1"/>
    <property type="match status" value="1"/>
</dbReference>
<evidence type="ECO:0000256" key="1">
    <source>
        <dbReference type="ARBA" id="ARBA00001974"/>
    </source>
</evidence>
<dbReference type="AlphaFoldDB" id="A0A8J2LBD2"/>
<gene>
    <name evidence="6" type="ORF">AFUS01_LOCUS38707</name>
</gene>
<sequence length="172" mass="20361">MNSEECYWPRGRSLGGSSTLNFMIYLRGHKYDYERWVNVTGDPRWNYENVLRLFKKSENYQGEWDNDRYHSHGGYLEVTEPTYKGMSEVYCKAAEEMGLPRTDLNADFIEGCAPMYNTQQHRRDNPKDFGKRHDTYNAFLKPVRHRTNLHIRKFSHVSRILFQGPENRAVGV</sequence>
<evidence type="ECO:0000313" key="6">
    <source>
        <dbReference type="EMBL" id="CAG7828806.1"/>
    </source>
</evidence>
<reference evidence="6" key="1">
    <citation type="submission" date="2021-06" db="EMBL/GenBank/DDBJ databases">
        <authorList>
            <person name="Hodson N. C."/>
            <person name="Mongue J. A."/>
            <person name="Jaron S. K."/>
        </authorList>
    </citation>
    <scope>NUCLEOTIDE SEQUENCE</scope>
</reference>
<accession>A0A8J2LBD2</accession>
<dbReference type="PANTHER" id="PTHR11552:SF147">
    <property type="entry name" value="CHOLINE DEHYDROGENASE, MITOCHONDRIAL"/>
    <property type="match status" value="1"/>
</dbReference>
<feature type="non-terminal residue" evidence="6">
    <location>
        <position position="172"/>
    </location>
</feature>
<evidence type="ECO:0000259" key="5">
    <source>
        <dbReference type="PROSITE" id="PS00623"/>
    </source>
</evidence>
<evidence type="ECO:0000256" key="4">
    <source>
        <dbReference type="RuleBase" id="RU003968"/>
    </source>
</evidence>
<dbReference type="PANTHER" id="PTHR11552">
    <property type="entry name" value="GLUCOSE-METHANOL-CHOLINE GMC OXIDOREDUCTASE"/>
    <property type="match status" value="1"/>
</dbReference>
<evidence type="ECO:0000313" key="7">
    <source>
        <dbReference type="Proteomes" id="UP000708208"/>
    </source>
</evidence>
<comment type="caution">
    <text evidence="6">The sequence shown here is derived from an EMBL/GenBank/DDBJ whole genome shotgun (WGS) entry which is preliminary data.</text>
</comment>
<dbReference type="EMBL" id="CAJVCH010548913">
    <property type="protein sequence ID" value="CAG7828806.1"/>
    <property type="molecule type" value="Genomic_DNA"/>
</dbReference>
<keyword evidence="7" id="KW-1185">Reference proteome</keyword>
<dbReference type="OrthoDB" id="269227at2759"/>
<dbReference type="Proteomes" id="UP000708208">
    <property type="component" value="Unassembled WGS sequence"/>
</dbReference>
<organism evidence="6 7">
    <name type="scientific">Allacma fusca</name>
    <dbReference type="NCBI Taxonomy" id="39272"/>
    <lineage>
        <taxon>Eukaryota</taxon>
        <taxon>Metazoa</taxon>
        <taxon>Ecdysozoa</taxon>
        <taxon>Arthropoda</taxon>
        <taxon>Hexapoda</taxon>
        <taxon>Collembola</taxon>
        <taxon>Symphypleona</taxon>
        <taxon>Sminthuridae</taxon>
        <taxon>Allacma</taxon>
    </lineage>
</organism>